<feature type="transmembrane region" description="Helical" evidence="1">
    <location>
        <begin position="27"/>
        <end position="52"/>
    </location>
</feature>
<name>A0A238L153_9RHOB</name>
<keyword evidence="3" id="KW-1185">Reference proteome</keyword>
<keyword evidence="1" id="KW-1133">Transmembrane helix</keyword>
<keyword evidence="1" id="KW-0472">Membrane</keyword>
<dbReference type="RefSeq" id="WP_094022867.1">
    <property type="nucleotide sequence ID" value="NZ_FXYF01000014.1"/>
</dbReference>
<protein>
    <submittedName>
        <fullName evidence="2">Uncharacterized protein</fullName>
    </submittedName>
</protein>
<feature type="transmembrane region" description="Helical" evidence="1">
    <location>
        <begin position="120"/>
        <end position="139"/>
    </location>
</feature>
<evidence type="ECO:0000313" key="2">
    <source>
        <dbReference type="EMBL" id="SMX48815.1"/>
    </source>
</evidence>
<feature type="transmembrane region" description="Helical" evidence="1">
    <location>
        <begin position="58"/>
        <end position="80"/>
    </location>
</feature>
<organism evidence="2 3">
    <name type="scientific">Maliponia aquimaris</name>
    <dbReference type="NCBI Taxonomy" id="1673631"/>
    <lineage>
        <taxon>Bacteria</taxon>
        <taxon>Pseudomonadati</taxon>
        <taxon>Pseudomonadota</taxon>
        <taxon>Alphaproteobacteria</taxon>
        <taxon>Rhodobacterales</taxon>
        <taxon>Paracoccaceae</taxon>
        <taxon>Maliponia</taxon>
    </lineage>
</organism>
<evidence type="ECO:0000256" key="1">
    <source>
        <dbReference type="SAM" id="Phobius"/>
    </source>
</evidence>
<gene>
    <name evidence="2" type="ORF">MAA8898_04118</name>
</gene>
<dbReference type="EMBL" id="FXYF01000014">
    <property type="protein sequence ID" value="SMX48815.1"/>
    <property type="molecule type" value="Genomic_DNA"/>
</dbReference>
<evidence type="ECO:0000313" key="3">
    <source>
        <dbReference type="Proteomes" id="UP000207598"/>
    </source>
</evidence>
<dbReference type="Proteomes" id="UP000207598">
    <property type="component" value="Unassembled WGS sequence"/>
</dbReference>
<accession>A0A238L153</accession>
<keyword evidence="1" id="KW-0812">Transmembrane</keyword>
<proteinExistence type="predicted"/>
<sequence>MPKRTDGIPAPLTAGIRERLRDVAGNAAILGGVVLLGLTAWVACIAGLVAVLAPPWGMAAAIFSVALLNLVVALVLLVVLQRRSRLQQARAARRQAETRSKGQAALLAALPALLRQRSGAVVVVSGLVLGAMIVGALQAEDDP</sequence>
<dbReference type="AlphaFoldDB" id="A0A238L153"/>
<reference evidence="2 3" key="1">
    <citation type="submission" date="2017-05" db="EMBL/GenBank/DDBJ databases">
        <authorList>
            <person name="Song R."/>
            <person name="Chenine A.L."/>
            <person name="Ruprecht R.M."/>
        </authorList>
    </citation>
    <scope>NUCLEOTIDE SEQUENCE [LARGE SCALE GENOMIC DNA]</scope>
    <source>
        <strain evidence="2 3">CECT 8898</strain>
    </source>
</reference>